<protein>
    <recommendedName>
        <fullName evidence="1">J domain-containing protein</fullName>
    </recommendedName>
</protein>
<dbReference type="Pfam" id="PF00226">
    <property type="entry name" value="DnaJ"/>
    <property type="match status" value="1"/>
</dbReference>
<name>A0A6C0DYB5_9ZZZZ</name>
<feature type="domain" description="J" evidence="1">
    <location>
        <begin position="5"/>
        <end position="75"/>
    </location>
</feature>
<dbReference type="InterPro" id="IPR001623">
    <property type="entry name" value="DnaJ_domain"/>
</dbReference>
<accession>A0A6C0DYB5</accession>
<sequence>MDRRHAMQLLNIEENAFSVDQVKRAYKVQALKYHPDKNPEEGAGERFREIHEAYTYLNGVTEESDYHTLLYDFLKTWLDEKIIYEWSKKIVTICEEKALTLFTRIDKHILKQIYDVMVNHQDILHTSNDLMEKMKDVIQTKFEKDERIILHPFLDDLWENNVYKLVIGENTYLVPLWHHHLVYDAGDGREIHVDCYPLLPESVNIDEYNNIHVDVSLQLTHLWKQEYITVDIASKVLTFKTESLFMTARQTKRFKHEGIAMINAGSNYEVITKSDVFLHITIQS</sequence>
<reference evidence="2" key="1">
    <citation type="journal article" date="2020" name="Nature">
        <title>Giant virus diversity and host interactions through global metagenomics.</title>
        <authorList>
            <person name="Schulz F."/>
            <person name="Roux S."/>
            <person name="Paez-Espino D."/>
            <person name="Jungbluth S."/>
            <person name="Walsh D.A."/>
            <person name="Denef V.J."/>
            <person name="McMahon K.D."/>
            <person name="Konstantinidis K.T."/>
            <person name="Eloe-Fadrosh E.A."/>
            <person name="Kyrpides N.C."/>
            <person name="Woyke T."/>
        </authorList>
    </citation>
    <scope>NUCLEOTIDE SEQUENCE</scope>
    <source>
        <strain evidence="2">GVMAG-M-3300023174-92</strain>
    </source>
</reference>
<dbReference type="PRINTS" id="PR00625">
    <property type="entry name" value="JDOMAIN"/>
</dbReference>
<dbReference type="CDD" id="cd06257">
    <property type="entry name" value="DnaJ"/>
    <property type="match status" value="1"/>
</dbReference>
<dbReference type="PANTHER" id="PTHR43948:SF14">
    <property type="entry name" value="PROTEIN DNAJ, PUTATIVE-RELATED"/>
    <property type="match status" value="1"/>
</dbReference>
<dbReference type="GO" id="GO:0051087">
    <property type="term" value="F:protein-folding chaperone binding"/>
    <property type="evidence" value="ECO:0007669"/>
    <property type="project" value="TreeGrafter"/>
</dbReference>
<dbReference type="SUPFAM" id="SSF46565">
    <property type="entry name" value="Chaperone J-domain"/>
    <property type="match status" value="1"/>
</dbReference>
<evidence type="ECO:0000313" key="2">
    <source>
        <dbReference type="EMBL" id="QHT21478.1"/>
    </source>
</evidence>
<dbReference type="InterPro" id="IPR036869">
    <property type="entry name" value="J_dom_sf"/>
</dbReference>
<evidence type="ECO:0000259" key="1">
    <source>
        <dbReference type="PROSITE" id="PS50076"/>
    </source>
</evidence>
<organism evidence="2">
    <name type="scientific">viral metagenome</name>
    <dbReference type="NCBI Taxonomy" id="1070528"/>
    <lineage>
        <taxon>unclassified sequences</taxon>
        <taxon>metagenomes</taxon>
        <taxon>organismal metagenomes</taxon>
    </lineage>
</organism>
<dbReference type="Gene3D" id="1.10.287.110">
    <property type="entry name" value="DnaJ domain"/>
    <property type="match status" value="1"/>
</dbReference>
<dbReference type="SMART" id="SM00271">
    <property type="entry name" value="DnaJ"/>
    <property type="match status" value="1"/>
</dbReference>
<dbReference type="EMBL" id="MN739693">
    <property type="protein sequence ID" value="QHT21478.1"/>
    <property type="molecule type" value="Genomic_DNA"/>
</dbReference>
<dbReference type="AlphaFoldDB" id="A0A6C0DYB5"/>
<dbReference type="GO" id="GO:0044183">
    <property type="term" value="F:protein folding chaperone"/>
    <property type="evidence" value="ECO:0007669"/>
    <property type="project" value="TreeGrafter"/>
</dbReference>
<dbReference type="GO" id="GO:0051082">
    <property type="term" value="F:unfolded protein binding"/>
    <property type="evidence" value="ECO:0007669"/>
    <property type="project" value="TreeGrafter"/>
</dbReference>
<dbReference type="GO" id="GO:0005737">
    <property type="term" value="C:cytoplasm"/>
    <property type="evidence" value="ECO:0007669"/>
    <property type="project" value="TreeGrafter"/>
</dbReference>
<proteinExistence type="predicted"/>
<dbReference type="PANTHER" id="PTHR43948">
    <property type="entry name" value="DNAJ HOMOLOG SUBFAMILY B"/>
    <property type="match status" value="1"/>
</dbReference>
<dbReference type="GO" id="GO:0005634">
    <property type="term" value="C:nucleus"/>
    <property type="evidence" value="ECO:0007669"/>
    <property type="project" value="TreeGrafter"/>
</dbReference>
<dbReference type="PROSITE" id="PS50076">
    <property type="entry name" value="DNAJ_2"/>
    <property type="match status" value="1"/>
</dbReference>